<evidence type="ECO:0000256" key="1">
    <source>
        <dbReference type="SAM" id="Coils"/>
    </source>
</evidence>
<evidence type="ECO:0000313" key="3">
    <source>
        <dbReference type="Proteomes" id="UP000187209"/>
    </source>
</evidence>
<protein>
    <submittedName>
        <fullName evidence="2">Uncharacterized protein</fullName>
    </submittedName>
</protein>
<dbReference type="AlphaFoldDB" id="A0A1R2D4W1"/>
<accession>A0A1R2D4W1</accession>
<comment type="caution">
    <text evidence="2">The sequence shown here is derived from an EMBL/GenBank/DDBJ whole genome shotgun (WGS) entry which is preliminary data.</text>
</comment>
<dbReference type="EMBL" id="MPUH01000002">
    <property type="protein sequence ID" value="OMJ96236.1"/>
    <property type="molecule type" value="Genomic_DNA"/>
</dbReference>
<dbReference type="Proteomes" id="UP000187209">
    <property type="component" value="Unassembled WGS sequence"/>
</dbReference>
<keyword evidence="1" id="KW-0175">Coiled coil</keyword>
<evidence type="ECO:0000313" key="2">
    <source>
        <dbReference type="EMBL" id="OMJ96236.1"/>
    </source>
</evidence>
<name>A0A1R2D4W1_9CILI</name>
<reference evidence="2 3" key="1">
    <citation type="submission" date="2016-11" db="EMBL/GenBank/DDBJ databases">
        <title>The macronuclear genome of Stentor coeruleus: a giant cell with tiny introns.</title>
        <authorList>
            <person name="Slabodnick M."/>
            <person name="Ruby J.G."/>
            <person name="Reiff S.B."/>
            <person name="Swart E.C."/>
            <person name="Gosai S."/>
            <person name="Prabakaran S."/>
            <person name="Witkowska E."/>
            <person name="Larue G.E."/>
            <person name="Fisher S."/>
            <person name="Freeman R.M."/>
            <person name="Gunawardena J."/>
            <person name="Chu W."/>
            <person name="Stover N.A."/>
            <person name="Gregory B.D."/>
            <person name="Nowacki M."/>
            <person name="Derisi J."/>
            <person name="Roy S.W."/>
            <person name="Marshall W.F."/>
            <person name="Sood P."/>
        </authorList>
    </citation>
    <scope>NUCLEOTIDE SEQUENCE [LARGE SCALE GENOMIC DNA]</scope>
    <source>
        <strain evidence="2">WM001</strain>
    </source>
</reference>
<gene>
    <name evidence="2" type="ORF">SteCoe_198</name>
</gene>
<keyword evidence="3" id="KW-1185">Reference proteome</keyword>
<feature type="coiled-coil region" evidence="1">
    <location>
        <begin position="59"/>
        <end position="93"/>
    </location>
</feature>
<proteinExistence type="predicted"/>
<sequence length="170" mass="19564">MKKSKFNTSESKDIETDFLYEIPTNQTPEDLMRIDNSFESLKSEIQRLQSVLIVQNSQIIKIEKEIVDSKQENNLIKNEINKVKLNCKNLSKASNPCNLDNELNRKGKFIKDCLSCSGIKANKSKNSSSTTVDYQDRIDKLYKILEKNNEEYGLLEKRLEVAEALLGLRD</sequence>
<organism evidence="2 3">
    <name type="scientific">Stentor coeruleus</name>
    <dbReference type="NCBI Taxonomy" id="5963"/>
    <lineage>
        <taxon>Eukaryota</taxon>
        <taxon>Sar</taxon>
        <taxon>Alveolata</taxon>
        <taxon>Ciliophora</taxon>
        <taxon>Postciliodesmatophora</taxon>
        <taxon>Heterotrichea</taxon>
        <taxon>Heterotrichida</taxon>
        <taxon>Stentoridae</taxon>
        <taxon>Stentor</taxon>
    </lineage>
</organism>